<feature type="region of interest" description="Disordered" evidence="4">
    <location>
        <begin position="329"/>
        <end position="354"/>
    </location>
</feature>
<dbReference type="PANTHER" id="PTHR45751:SF16">
    <property type="entry name" value="E3 UBIQUITIN-PROTEIN LIGASE RGLG4"/>
    <property type="match status" value="1"/>
</dbReference>
<keyword evidence="3" id="KW-0479">Metal-binding</keyword>
<dbReference type="PANTHER" id="PTHR45751">
    <property type="entry name" value="COPINE FAMILY PROTEIN 1"/>
    <property type="match status" value="1"/>
</dbReference>
<dbReference type="InterPro" id="IPR052079">
    <property type="entry name" value="E3_ligase/Copine_domain"/>
</dbReference>
<evidence type="ECO:0000256" key="1">
    <source>
        <dbReference type="ARBA" id="ARBA00000900"/>
    </source>
</evidence>
<reference evidence="6 7" key="1">
    <citation type="submission" date="2021-03" db="EMBL/GenBank/DDBJ databases">
        <authorList>
            <person name="King G.J."/>
            <person name="Bancroft I."/>
            <person name="Baten A."/>
            <person name="Bloomfield J."/>
            <person name="Borpatragohain P."/>
            <person name="He Z."/>
            <person name="Irish N."/>
            <person name="Irwin J."/>
            <person name="Liu K."/>
            <person name="Mauleon R.P."/>
            <person name="Moore J."/>
            <person name="Morris R."/>
            <person name="Ostergaard L."/>
            <person name="Wang B."/>
            <person name="Wells R."/>
        </authorList>
    </citation>
    <scope>NUCLEOTIDE SEQUENCE [LARGE SCALE GENOMIC DNA]</scope>
    <source>
        <strain evidence="6">R-o-18</strain>
        <tissue evidence="6">Leaf</tissue>
    </source>
</reference>
<gene>
    <name evidence="6" type="primary">A07p051480.1_BraROA</name>
    <name evidence="6" type="ORF">IGI04_029124</name>
</gene>
<accession>A0ABQ7L4V1</accession>
<dbReference type="InterPro" id="IPR010734">
    <property type="entry name" value="Copine_C"/>
</dbReference>
<keyword evidence="7" id="KW-1185">Reference proteome</keyword>
<comment type="catalytic activity">
    <reaction evidence="1">
        <text>S-ubiquitinyl-[E2 ubiquitin-conjugating enzyme]-L-cysteine + [acceptor protein]-L-lysine = [E2 ubiquitin-conjugating enzyme]-L-cysteine + N(6)-ubiquitinyl-[acceptor protein]-L-lysine.</text>
        <dbReference type="EC" id="2.3.2.27"/>
    </reaction>
</comment>
<feature type="domain" description="RING-type" evidence="5">
    <location>
        <begin position="386"/>
        <end position="419"/>
    </location>
</feature>
<dbReference type="InterPro" id="IPR001841">
    <property type="entry name" value="Znf_RING"/>
</dbReference>
<dbReference type="Proteomes" id="UP000823674">
    <property type="component" value="Chromosome A07"/>
</dbReference>
<keyword evidence="3" id="KW-0863">Zinc-finger</keyword>
<feature type="compositionally biased region" description="Low complexity" evidence="4">
    <location>
        <begin position="30"/>
        <end position="43"/>
    </location>
</feature>
<evidence type="ECO:0000313" key="7">
    <source>
        <dbReference type="Proteomes" id="UP000823674"/>
    </source>
</evidence>
<evidence type="ECO:0000259" key="5">
    <source>
        <dbReference type="PROSITE" id="PS50089"/>
    </source>
</evidence>
<comment type="caution">
    <text evidence="6">The sequence shown here is derived from an EMBL/GenBank/DDBJ whole genome shotgun (WGS) entry which is preliminary data.</text>
</comment>
<evidence type="ECO:0000313" key="6">
    <source>
        <dbReference type="EMBL" id="KAG5381282.1"/>
    </source>
</evidence>
<organism evidence="6 7">
    <name type="scientific">Brassica rapa subsp. trilocularis</name>
    <dbReference type="NCBI Taxonomy" id="1813537"/>
    <lineage>
        <taxon>Eukaryota</taxon>
        <taxon>Viridiplantae</taxon>
        <taxon>Streptophyta</taxon>
        <taxon>Embryophyta</taxon>
        <taxon>Tracheophyta</taxon>
        <taxon>Spermatophyta</taxon>
        <taxon>Magnoliopsida</taxon>
        <taxon>eudicotyledons</taxon>
        <taxon>Gunneridae</taxon>
        <taxon>Pentapetalae</taxon>
        <taxon>rosids</taxon>
        <taxon>malvids</taxon>
        <taxon>Brassicales</taxon>
        <taxon>Brassicaceae</taxon>
        <taxon>Brassiceae</taxon>
        <taxon>Brassica</taxon>
    </lineage>
</organism>
<feature type="compositionally biased region" description="Low complexity" evidence="4">
    <location>
        <begin position="8"/>
        <end position="22"/>
    </location>
</feature>
<feature type="compositionally biased region" description="Pro residues" evidence="4">
    <location>
        <begin position="331"/>
        <end position="340"/>
    </location>
</feature>
<proteinExistence type="predicted"/>
<dbReference type="Pfam" id="PF13920">
    <property type="entry name" value="zf-C3HC4_3"/>
    <property type="match status" value="1"/>
</dbReference>
<feature type="region of interest" description="Disordered" evidence="4">
    <location>
        <begin position="1"/>
        <end position="45"/>
    </location>
</feature>
<feature type="compositionally biased region" description="Polar residues" evidence="4">
    <location>
        <begin position="345"/>
        <end position="354"/>
    </location>
</feature>
<evidence type="ECO:0000256" key="4">
    <source>
        <dbReference type="SAM" id="MobiDB-lite"/>
    </source>
</evidence>
<dbReference type="SMART" id="SM00327">
    <property type="entry name" value="VWA"/>
    <property type="match status" value="1"/>
</dbReference>
<dbReference type="EC" id="2.3.2.27" evidence="2"/>
<dbReference type="InterPro" id="IPR002035">
    <property type="entry name" value="VWF_A"/>
</dbReference>
<dbReference type="Gene3D" id="3.30.40.10">
    <property type="entry name" value="Zinc/RING finger domain, C3HC4 (zinc finger)"/>
    <property type="match status" value="1"/>
</dbReference>
<dbReference type="Pfam" id="PF07002">
    <property type="entry name" value="Copine"/>
    <property type="match status" value="1"/>
</dbReference>
<dbReference type="InterPro" id="IPR036465">
    <property type="entry name" value="vWFA_dom_sf"/>
</dbReference>
<evidence type="ECO:0000256" key="2">
    <source>
        <dbReference type="ARBA" id="ARBA00012483"/>
    </source>
</evidence>
<protein>
    <recommendedName>
        <fullName evidence="2">RING-type E3 ubiquitin transferase</fullName>
        <ecNumber evidence="2">2.3.2.27</ecNumber>
    </recommendedName>
</protein>
<dbReference type="InterPro" id="IPR013083">
    <property type="entry name" value="Znf_RING/FYVE/PHD"/>
</dbReference>
<dbReference type="PROSITE" id="PS50089">
    <property type="entry name" value="ZF_RING_2"/>
    <property type="match status" value="1"/>
</dbReference>
<evidence type="ECO:0000256" key="3">
    <source>
        <dbReference type="PROSITE-ProRule" id="PRU00175"/>
    </source>
</evidence>
<dbReference type="SUPFAM" id="SSF57850">
    <property type="entry name" value="RING/U-box"/>
    <property type="match status" value="1"/>
</dbReference>
<dbReference type="SUPFAM" id="SSF53300">
    <property type="entry name" value="vWA-like"/>
    <property type="match status" value="1"/>
</dbReference>
<sequence length="430" mass="47169">MSTGMGNFLRKLGSGKSKSSRSFRGERTTSSSVSNEPSPSDASLSVSDKINAAKKKYALIPDRFSSLDQVSKALREAGLESSNLILGIDFTKSNEWTGKTSFEGKCLHALGETPNPYEKAIFVIGQTLAPFDEDNLIPCFGFGDSTTHDEEVFGFHSDNSPCHGFEEVLACYRRIAPNLRLSGPTSYGLLIDAAVDIVEKNNGQFHVLVIVADGQVTRGLDMPEGELSQQEKTTIDAIVNASSYALSIILIGVGDGPWEDMRKFDDKIPKREFDNFQFVNFTEIMKRDTQQSAKETAFALAALMEIPFQYQAAIELGLLGKTTGLAKKINPRPPPVPYTPPVRTGQASSDSDEQTQVPETVYYLILLLPLVSSHLISYCFLLNQNCPICLTNRKDVAFGCGHMTCGECGSRISNCPICRVLITSRLRLYT</sequence>
<name>A0ABQ7L4V1_BRACM</name>
<keyword evidence="3" id="KW-0862">Zinc</keyword>
<dbReference type="SMART" id="SM00184">
    <property type="entry name" value="RING"/>
    <property type="match status" value="1"/>
</dbReference>
<dbReference type="EMBL" id="JADBGQ010000009">
    <property type="protein sequence ID" value="KAG5381282.1"/>
    <property type="molecule type" value="Genomic_DNA"/>
</dbReference>